<evidence type="ECO:0000313" key="2">
    <source>
        <dbReference type="EMBL" id="EEY16242.1"/>
    </source>
</evidence>
<evidence type="ECO:0000256" key="1">
    <source>
        <dbReference type="ARBA" id="ARBA00004790"/>
    </source>
</evidence>
<dbReference type="STRING" id="526221.C9SA29"/>
<dbReference type="OrthoDB" id="10067394at2759"/>
<reference evidence="3" key="1">
    <citation type="journal article" date="2011" name="PLoS Pathog.">
        <title>Comparative genomics yields insights into niche adaptation of plant vascular wilt pathogens.</title>
        <authorList>
            <person name="Klosterman S.J."/>
            <person name="Subbarao K.V."/>
            <person name="Kang S."/>
            <person name="Veronese P."/>
            <person name="Gold S.E."/>
            <person name="Thomma B.P.H.J."/>
            <person name="Chen Z."/>
            <person name="Henrissat B."/>
            <person name="Lee Y.-H."/>
            <person name="Park J."/>
            <person name="Garcia-Pedrajas M.D."/>
            <person name="Barbara D.J."/>
            <person name="Anchieta A."/>
            <person name="de Jonge R."/>
            <person name="Santhanam P."/>
            <person name="Maruthachalam K."/>
            <person name="Atallah Z."/>
            <person name="Amyotte S.G."/>
            <person name="Paz Z."/>
            <person name="Inderbitzin P."/>
            <person name="Hayes R.J."/>
            <person name="Heiman D.I."/>
            <person name="Young S."/>
            <person name="Zeng Q."/>
            <person name="Engels R."/>
            <person name="Galagan J."/>
            <person name="Cuomo C.A."/>
            <person name="Dobinson K.F."/>
            <person name="Ma L.-J."/>
        </authorList>
    </citation>
    <scope>NUCLEOTIDE SEQUENCE [LARGE SCALE GENOMIC DNA]</scope>
    <source>
        <strain evidence="3">VaMs.102 / ATCC MYA-4576 / FGSC 10136</strain>
    </source>
</reference>
<evidence type="ECO:0000313" key="3">
    <source>
        <dbReference type="Proteomes" id="UP000008698"/>
    </source>
</evidence>
<keyword evidence="3" id="KW-1185">Reference proteome</keyword>
<dbReference type="Proteomes" id="UP000008698">
    <property type="component" value="Unassembled WGS sequence"/>
</dbReference>
<dbReference type="EMBL" id="DS985215">
    <property type="protein sequence ID" value="EEY16242.1"/>
    <property type="molecule type" value="Genomic_DNA"/>
</dbReference>
<dbReference type="RefSeq" id="XP_003008163.1">
    <property type="nucleotide sequence ID" value="XM_003008117.1"/>
</dbReference>
<dbReference type="GO" id="GO:0009435">
    <property type="term" value="P:NAD+ biosynthetic process"/>
    <property type="evidence" value="ECO:0007669"/>
    <property type="project" value="UniProtKB-UniPathway"/>
</dbReference>
<dbReference type="AlphaFoldDB" id="C9SA29"/>
<dbReference type="HOGENOM" id="CLU_2795868_0_0_1"/>
<dbReference type="KEGG" id="val:VDBG_02351"/>
<accession>C9SA29</accession>
<dbReference type="InterPro" id="IPR036068">
    <property type="entry name" value="Nicotinate_pribotase-like_C"/>
</dbReference>
<organism evidence="3">
    <name type="scientific">Verticillium alfalfae (strain VaMs.102 / ATCC MYA-4576 / FGSC 10136)</name>
    <name type="common">Verticillium wilt of alfalfa</name>
    <name type="synonym">Verticillium albo-atrum</name>
    <dbReference type="NCBI Taxonomy" id="526221"/>
    <lineage>
        <taxon>Eukaryota</taxon>
        <taxon>Fungi</taxon>
        <taxon>Dikarya</taxon>
        <taxon>Ascomycota</taxon>
        <taxon>Pezizomycotina</taxon>
        <taxon>Sordariomycetes</taxon>
        <taxon>Hypocreomycetidae</taxon>
        <taxon>Glomerellales</taxon>
        <taxon>Plectosphaerellaceae</taxon>
        <taxon>Verticillium</taxon>
    </lineage>
</organism>
<gene>
    <name evidence="2" type="ORF">VDBG_02351</name>
</gene>
<dbReference type="UniPathway" id="UPA00253"/>
<protein>
    <submittedName>
        <fullName evidence="2">Uncharacterized protein</fullName>
    </submittedName>
</protein>
<name>C9SA29_VERA1</name>
<proteinExistence type="predicted"/>
<dbReference type="SUPFAM" id="SSF51690">
    <property type="entry name" value="Nicotinate/Quinolinate PRTase C-terminal domain-like"/>
    <property type="match status" value="1"/>
</dbReference>
<dbReference type="GeneID" id="9532637"/>
<comment type="pathway">
    <text evidence="1">Cofactor biosynthesis; NAD(+) biosynthesis.</text>
</comment>
<sequence>MLDNFTGDGVRVASRSLKGEVGWQEALFARGLGWVDHCECRPVYVDIISTSSIHQGVGYVDFSLKIDH</sequence>